<dbReference type="Gene3D" id="3.40.50.1820">
    <property type="entry name" value="alpha/beta hydrolase"/>
    <property type="match status" value="1"/>
</dbReference>
<dbReference type="EMBL" id="KZ679126">
    <property type="protein sequence ID" value="PTB81946.1"/>
    <property type="molecule type" value="Genomic_DNA"/>
</dbReference>
<dbReference type="SUPFAM" id="SSF53474">
    <property type="entry name" value="alpha/beta-Hydrolases"/>
    <property type="match status" value="1"/>
</dbReference>
<sequence>MSADEFYDAVKGDEEHLLQLPGGRQIAYAHNGPPTSRTVIIFFVGIMGVGTAANVPEPCREIRAHWIAPTLPGMGRSSTRDRSVPYHVNLANDISALLNHLYPTGEFDALYVSGGSYGTVPAQMLYGAPYDLFPHGRKIAGMLLLNGFSPLRLHAGYAKKLSWNNWFSIGPPTRIIPFRLLQRMFKAAIGSKLKSVQGATQFLKATVFNTMDDEEKRIFKDWLQKNRFDEDTVIEKMAWSTVRCCQNWDGFMEVSDTIHSDWGFDPRTLDEEHSSKPVLIVGSKNDHIGGSTNDWLVASYKSARELKLLSGGHISSLFFMDELWRDIIEASQSA</sequence>
<accession>A0A2T4CK46</accession>
<organism evidence="2 3">
    <name type="scientific">Trichoderma longibrachiatum ATCC 18648</name>
    <dbReference type="NCBI Taxonomy" id="983965"/>
    <lineage>
        <taxon>Eukaryota</taxon>
        <taxon>Fungi</taxon>
        <taxon>Dikarya</taxon>
        <taxon>Ascomycota</taxon>
        <taxon>Pezizomycotina</taxon>
        <taxon>Sordariomycetes</taxon>
        <taxon>Hypocreomycetidae</taxon>
        <taxon>Hypocreales</taxon>
        <taxon>Hypocreaceae</taxon>
        <taxon>Trichoderma</taxon>
    </lineage>
</organism>
<dbReference type="InterPro" id="IPR000073">
    <property type="entry name" value="AB_hydrolase_1"/>
</dbReference>
<evidence type="ECO:0000259" key="1">
    <source>
        <dbReference type="Pfam" id="PF12697"/>
    </source>
</evidence>
<dbReference type="OrthoDB" id="294702at2759"/>
<name>A0A2T4CK46_TRILO</name>
<dbReference type="GO" id="GO:0016787">
    <property type="term" value="F:hydrolase activity"/>
    <property type="evidence" value="ECO:0007669"/>
    <property type="project" value="UniProtKB-KW"/>
</dbReference>
<dbReference type="AlphaFoldDB" id="A0A2T4CK46"/>
<dbReference type="Pfam" id="PF12697">
    <property type="entry name" value="Abhydrolase_6"/>
    <property type="match status" value="1"/>
</dbReference>
<evidence type="ECO:0000313" key="2">
    <source>
        <dbReference type="EMBL" id="PTB81946.1"/>
    </source>
</evidence>
<evidence type="ECO:0000313" key="3">
    <source>
        <dbReference type="Proteomes" id="UP000240760"/>
    </source>
</evidence>
<dbReference type="Proteomes" id="UP000240760">
    <property type="component" value="Unassembled WGS sequence"/>
</dbReference>
<gene>
    <name evidence="2" type="ORF">M440DRAFT_1397106</name>
</gene>
<keyword evidence="3" id="KW-1185">Reference proteome</keyword>
<protein>
    <submittedName>
        <fullName evidence="2">Alpha/beta-hydrolase</fullName>
    </submittedName>
</protein>
<proteinExistence type="predicted"/>
<dbReference type="InterPro" id="IPR029058">
    <property type="entry name" value="AB_hydrolase_fold"/>
</dbReference>
<keyword evidence="2" id="KW-0378">Hydrolase</keyword>
<reference evidence="2 3" key="1">
    <citation type="submission" date="2016-07" db="EMBL/GenBank/DDBJ databases">
        <title>Multiple horizontal gene transfer events from other fungi enriched the ability of initially mycotrophic Trichoderma (Ascomycota) to feed on dead plant biomass.</title>
        <authorList>
            <consortium name="DOE Joint Genome Institute"/>
            <person name="Aerts A."/>
            <person name="Atanasova L."/>
            <person name="Chenthamara K."/>
            <person name="Zhang J."/>
            <person name="Grujic M."/>
            <person name="Henrissat B."/>
            <person name="Kuo A."/>
            <person name="Salamov A."/>
            <person name="Lipzen A."/>
            <person name="Labutti K."/>
            <person name="Barry K."/>
            <person name="Miao Y."/>
            <person name="Rahimi M.J."/>
            <person name="Shen Q."/>
            <person name="Grigoriev I.V."/>
            <person name="Kubicek C.P."/>
            <person name="Druzhinina I.S."/>
        </authorList>
    </citation>
    <scope>NUCLEOTIDE SEQUENCE [LARGE SCALE GENOMIC DNA]</scope>
    <source>
        <strain evidence="2 3">ATCC 18648</strain>
    </source>
</reference>
<feature type="domain" description="AB hydrolase-1" evidence="1">
    <location>
        <begin position="64"/>
        <end position="318"/>
    </location>
</feature>